<evidence type="ECO:0000313" key="1">
    <source>
        <dbReference type="EMBL" id="CEN47133.1"/>
    </source>
</evidence>
<evidence type="ECO:0000313" key="2">
    <source>
        <dbReference type="Proteomes" id="UP000045051"/>
    </source>
</evidence>
<dbReference type="EMBL" id="CDOI01000154">
    <property type="protein sequence ID" value="CEN47133.1"/>
    <property type="molecule type" value="Genomic_DNA"/>
</dbReference>
<organism evidence="1 2">
    <name type="scientific">Capnocytophaga canis</name>
    <dbReference type="NCBI Taxonomy" id="1848903"/>
    <lineage>
        <taxon>Bacteria</taxon>
        <taxon>Pseudomonadati</taxon>
        <taxon>Bacteroidota</taxon>
        <taxon>Flavobacteriia</taxon>
        <taxon>Flavobacteriales</taxon>
        <taxon>Flavobacteriaceae</taxon>
        <taxon>Capnocytophaga</taxon>
    </lineage>
</organism>
<reference evidence="1 2" key="1">
    <citation type="submission" date="2015-01" db="EMBL/GenBank/DDBJ databases">
        <authorList>
            <person name="Xiang T."/>
            <person name="Song Y."/>
            <person name="Huang L."/>
            <person name="Wang B."/>
            <person name="Wu P."/>
        </authorList>
    </citation>
    <scope>NUCLEOTIDE SEQUENCE [LARGE SCALE GENOMIC DNA]</scope>
    <source>
        <strain evidence="1 2">CcD38</strain>
    </source>
</reference>
<dbReference type="Proteomes" id="UP000045051">
    <property type="component" value="Unassembled WGS sequence"/>
</dbReference>
<sequence>MGTMVLNILFLGKDTFFSKIDDNEINKQKKVRTFANRFQKKINI</sequence>
<keyword evidence="2" id="KW-1185">Reference proteome</keyword>
<name>A0A0B7IB70_9FLAO</name>
<dbReference type="AlphaFoldDB" id="A0A0B7IB70"/>
<protein>
    <submittedName>
        <fullName evidence="1">Uncharacterized protein</fullName>
    </submittedName>
</protein>
<proteinExistence type="predicted"/>
<accession>A0A0B7IB70</accession>
<gene>
    <name evidence="1" type="ORF">CCAND38_420033</name>
</gene>